<dbReference type="PROSITE" id="PS51257">
    <property type="entry name" value="PROKAR_LIPOPROTEIN"/>
    <property type="match status" value="1"/>
</dbReference>
<keyword evidence="3" id="KW-1185">Reference proteome</keyword>
<name>A0ABM6NLC6_PSEO7</name>
<gene>
    <name evidence="2" type="ORF">PPIS_b0281</name>
</gene>
<evidence type="ECO:0000313" key="3">
    <source>
        <dbReference type="Proteomes" id="UP000016521"/>
    </source>
</evidence>
<dbReference type="EMBL" id="CP011925">
    <property type="protein sequence ID" value="ATD09472.1"/>
    <property type="molecule type" value="Genomic_DNA"/>
</dbReference>
<feature type="signal peptide" evidence="1">
    <location>
        <begin position="1"/>
        <end position="18"/>
    </location>
</feature>
<sequence>MKVLSTLIILVFSACALATQTTNEPSIQTQVELDNLLINNQQPIHLNLVSSTSRTPPSCDWSECVDNCDESRKDCLKGSNSSKCGPIYERCKERCNKRCK</sequence>
<keyword evidence="1" id="KW-0732">Signal</keyword>
<proteinExistence type="predicted"/>
<feature type="chain" id="PRO_5045468520" description="ShKT domain-containing protein" evidence="1">
    <location>
        <begin position="19"/>
        <end position="100"/>
    </location>
</feature>
<evidence type="ECO:0008006" key="4">
    <source>
        <dbReference type="Google" id="ProtNLM"/>
    </source>
</evidence>
<evidence type="ECO:0000313" key="2">
    <source>
        <dbReference type="EMBL" id="ATD09472.1"/>
    </source>
</evidence>
<protein>
    <recommendedName>
        <fullName evidence="4">ShKT domain-containing protein</fullName>
    </recommendedName>
</protein>
<reference evidence="2 3" key="1">
    <citation type="submission" date="2015-06" db="EMBL/GenBank/DDBJ databases">
        <authorList>
            <person name="Xie B.-B."/>
            <person name="Rong J.-C."/>
            <person name="Qin Q.-L."/>
            <person name="Zhang Y.-Z."/>
        </authorList>
    </citation>
    <scope>NUCLEOTIDE SEQUENCE [LARGE SCALE GENOMIC DNA]</scope>
    <source>
        <strain evidence="2 3">JCM 20779</strain>
    </source>
</reference>
<accession>A0ABM6NLC6</accession>
<evidence type="ECO:0000256" key="1">
    <source>
        <dbReference type="SAM" id="SignalP"/>
    </source>
</evidence>
<dbReference type="Proteomes" id="UP000016521">
    <property type="component" value="Chromosome II"/>
</dbReference>
<organism evidence="2 3">
    <name type="scientific">Pseudoalteromonas piscicida</name>
    <dbReference type="NCBI Taxonomy" id="43662"/>
    <lineage>
        <taxon>Bacteria</taxon>
        <taxon>Pseudomonadati</taxon>
        <taxon>Pseudomonadota</taxon>
        <taxon>Gammaproteobacteria</taxon>
        <taxon>Alteromonadales</taxon>
        <taxon>Pseudoalteromonadaceae</taxon>
        <taxon>Pseudoalteromonas</taxon>
    </lineage>
</organism>